<dbReference type="InterPro" id="IPR050567">
    <property type="entry name" value="Mitochondrial_Carrier"/>
</dbReference>
<dbReference type="GO" id="GO:0000064">
    <property type="term" value="F:L-ornithine transmembrane transporter activity"/>
    <property type="evidence" value="ECO:0007669"/>
    <property type="project" value="TreeGrafter"/>
</dbReference>
<accession>A0AAD5BEC7</accession>
<evidence type="ECO:0000256" key="4">
    <source>
        <dbReference type="ARBA" id="ARBA00021935"/>
    </source>
</evidence>
<dbReference type="InterPro" id="IPR023395">
    <property type="entry name" value="MCP_dom_sf"/>
</dbReference>
<dbReference type="AlphaFoldDB" id="A0AAD5BEC7"/>
<keyword evidence="6 11" id="KW-0812">Transmembrane</keyword>
<sequence length="345" mass="38194">MRCQLAHFDSGRSKFEGARGIPQLYNYYIELEQLNAHWQKLETKEPTIIEEPDFESKAQVAKDLFAGTMGGIAQVLVGQPFDCVKVRLQSAPEGTYSGALDVIKQLIKKEGFAGFYKGTLTPLVGVGACVSVQFSVNEFMKRYYDQKLNGRPLSLLQFFNCGAVAGFANGFLTSPIEHIRIRLQTQATGNEMFHGPIDCFKKIYQIDGLRGIYKGLGPTLARESVGLGIYFATYEALIAEDLKKHPGLSRADIKPWKLCLYGGLSGYTLWISIYPVDVIKSKLQTDALKGAKYSSSFSVVKDIFRKQGIKGFYKGFLPTILRAAPANGATFAVFEITMRLLDGST</sequence>
<evidence type="ECO:0000256" key="1">
    <source>
        <dbReference type="ARBA" id="ARBA00002238"/>
    </source>
</evidence>
<evidence type="ECO:0000256" key="12">
    <source>
        <dbReference type="RuleBase" id="RU000488"/>
    </source>
</evidence>
<dbReference type="RefSeq" id="XP_051608665.1">
    <property type="nucleotide sequence ID" value="XM_051752194.1"/>
</dbReference>
<dbReference type="Pfam" id="PF00153">
    <property type="entry name" value="Mito_carr"/>
    <property type="match status" value="3"/>
</dbReference>
<evidence type="ECO:0000256" key="7">
    <source>
        <dbReference type="ARBA" id="ARBA00022737"/>
    </source>
</evidence>
<keyword evidence="5 12" id="KW-0813">Transport</keyword>
<comment type="caution">
    <text evidence="13">The sequence shown here is derived from an EMBL/GenBank/DDBJ whole genome shotgun (WGS) entry which is preliminary data.</text>
</comment>
<protein>
    <recommendedName>
        <fullName evidence="4">Mitochondrial thiamine pyrophosphate carrier 1</fullName>
    </recommendedName>
</protein>
<evidence type="ECO:0000256" key="3">
    <source>
        <dbReference type="ARBA" id="ARBA00006375"/>
    </source>
</evidence>
<gene>
    <name evidence="13" type="ORF">KGF57_002838</name>
</gene>
<proteinExistence type="inferred from homology"/>
<feature type="repeat" description="Solcar" evidence="11">
    <location>
        <begin position="153"/>
        <end position="240"/>
    </location>
</feature>
<dbReference type="PANTHER" id="PTHR45624:SF51">
    <property type="entry name" value="CARRIER PROTEIN YMC2, MITOCHONDRIAL-RELATED"/>
    <property type="match status" value="1"/>
</dbReference>
<evidence type="ECO:0000256" key="6">
    <source>
        <dbReference type="ARBA" id="ARBA00022692"/>
    </source>
</evidence>
<evidence type="ECO:0000256" key="9">
    <source>
        <dbReference type="ARBA" id="ARBA00023128"/>
    </source>
</evidence>
<name>A0AAD5BEC7_9ASCO</name>
<dbReference type="InterPro" id="IPR018108">
    <property type="entry name" value="MCP_transmembrane"/>
</dbReference>
<keyword evidence="9" id="KW-0496">Mitochondrion</keyword>
<keyword evidence="14" id="KW-1185">Reference proteome</keyword>
<keyword evidence="8" id="KW-1133">Transmembrane helix</keyword>
<dbReference type="PANTHER" id="PTHR45624">
    <property type="entry name" value="MITOCHONDRIAL BASIC AMINO ACIDS TRANSPORTER-RELATED"/>
    <property type="match status" value="1"/>
</dbReference>
<reference evidence="13 14" key="1">
    <citation type="journal article" date="2022" name="DNA Res.">
        <title>Genome analysis of five recently described species of the CUG-Ser clade uncovers Candida theae as a new hybrid lineage with pathogenic potential in the Candida parapsilosis species complex.</title>
        <authorList>
            <person name="Mixao V."/>
            <person name="Del Olmo V."/>
            <person name="Hegedusova E."/>
            <person name="Saus E."/>
            <person name="Pryszcz L."/>
            <person name="Cillingova A."/>
            <person name="Nosek J."/>
            <person name="Gabaldon T."/>
        </authorList>
    </citation>
    <scope>NUCLEOTIDE SEQUENCE [LARGE SCALE GENOMIC DNA]</scope>
    <source>
        <strain evidence="13 14">CBS 12239</strain>
    </source>
</reference>
<comment type="function">
    <text evidence="1">Mitochondrial transporter that mediates uptake of thiamine pyrophosphate (ThPP) into mitochondria.</text>
</comment>
<evidence type="ECO:0000256" key="5">
    <source>
        <dbReference type="ARBA" id="ARBA00022448"/>
    </source>
</evidence>
<evidence type="ECO:0000256" key="11">
    <source>
        <dbReference type="PROSITE-ProRule" id="PRU00282"/>
    </source>
</evidence>
<keyword evidence="7" id="KW-0677">Repeat</keyword>
<dbReference type="Gene3D" id="1.50.40.10">
    <property type="entry name" value="Mitochondrial carrier domain"/>
    <property type="match status" value="2"/>
</dbReference>
<dbReference type="Proteomes" id="UP001204833">
    <property type="component" value="Unassembled WGS sequence"/>
</dbReference>
<organism evidence="13 14">
    <name type="scientific">Candida theae</name>
    <dbReference type="NCBI Taxonomy" id="1198502"/>
    <lineage>
        <taxon>Eukaryota</taxon>
        <taxon>Fungi</taxon>
        <taxon>Dikarya</taxon>
        <taxon>Ascomycota</taxon>
        <taxon>Saccharomycotina</taxon>
        <taxon>Pichiomycetes</taxon>
        <taxon>Debaryomycetaceae</taxon>
        <taxon>Candida/Lodderomyces clade</taxon>
        <taxon>Candida</taxon>
    </lineage>
</organism>
<keyword evidence="10 11" id="KW-0472">Membrane</keyword>
<dbReference type="PROSITE" id="PS50920">
    <property type="entry name" value="SOLCAR"/>
    <property type="match status" value="3"/>
</dbReference>
<feature type="repeat" description="Solcar" evidence="11">
    <location>
        <begin position="58"/>
        <end position="143"/>
    </location>
</feature>
<dbReference type="GO" id="GO:1990575">
    <property type="term" value="P:mitochondrial L-ornithine transmembrane transport"/>
    <property type="evidence" value="ECO:0007669"/>
    <property type="project" value="TreeGrafter"/>
</dbReference>
<evidence type="ECO:0000313" key="14">
    <source>
        <dbReference type="Proteomes" id="UP001204833"/>
    </source>
</evidence>
<comment type="subcellular location">
    <subcellularLocation>
        <location evidence="2">Mitochondrion membrane</location>
        <topology evidence="2">Multi-pass membrane protein</topology>
    </subcellularLocation>
</comment>
<feature type="repeat" description="Solcar" evidence="11">
    <location>
        <begin position="254"/>
        <end position="340"/>
    </location>
</feature>
<evidence type="ECO:0000256" key="10">
    <source>
        <dbReference type="ARBA" id="ARBA00023136"/>
    </source>
</evidence>
<dbReference type="GO" id="GO:0031966">
    <property type="term" value="C:mitochondrial membrane"/>
    <property type="evidence" value="ECO:0007669"/>
    <property type="project" value="UniProtKB-SubCell"/>
</dbReference>
<evidence type="ECO:0000313" key="13">
    <source>
        <dbReference type="EMBL" id="KAI5958030.1"/>
    </source>
</evidence>
<comment type="similarity">
    <text evidence="3 12">Belongs to the mitochondrial carrier (TC 2.A.29) family.</text>
</comment>
<dbReference type="SUPFAM" id="SSF103506">
    <property type="entry name" value="Mitochondrial carrier"/>
    <property type="match status" value="1"/>
</dbReference>
<dbReference type="EMBL" id="JAIHNG010000119">
    <property type="protein sequence ID" value="KAI5958030.1"/>
    <property type="molecule type" value="Genomic_DNA"/>
</dbReference>
<evidence type="ECO:0000256" key="2">
    <source>
        <dbReference type="ARBA" id="ARBA00004225"/>
    </source>
</evidence>
<evidence type="ECO:0000256" key="8">
    <source>
        <dbReference type="ARBA" id="ARBA00022989"/>
    </source>
</evidence>
<dbReference type="GeneID" id="76150897"/>